<dbReference type="Pfam" id="PF03992">
    <property type="entry name" value="ABM"/>
    <property type="match status" value="1"/>
</dbReference>
<keyword evidence="3" id="KW-1185">Reference proteome</keyword>
<dbReference type="InterPro" id="IPR007138">
    <property type="entry name" value="ABM_dom"/>
</dbReference>
<dbReference type="InterPro" id="IPR011008">
    <property type="entry name" value="Dimeric_a/b-barrel"/>
</dbReference>
<protein>
    <submittedName>
        <fullName evidence="2">Autoinducer 2-degrading protein</fullName>
    </submittedName>
</protein>
<evidence type="ECO:0000259" key="1">
    <source>
        <dbReference type="PROSITE" id="PS51725"/>
    </source>
</evidence>
<dbReference type="Proteomes" id="UP000522081">
    <property type="component" value="Unassembled WGS sequence"/>
</dbReference>
<feature type="domain" description="ABM" evidence="1">
    <location>
        <begin position="3"/>
        <end position="90"/>
    </location>
</feature>
<dbReference type="RefSeq" id="WP_179406416.1">
    <property type="nucleotide sequence ID" value="NZ_BMGF01000001.1"/>
</dbReference>
<dbReference type="PROSITE" id="PS51725">
    <property type="entry name" value="ABM"/>
    <property type="match status" value="1"/>
</dbReference>
<reference evidence="2 3" key="1">
    <citation type="submission" date="2020-07" db="EMBL/GenBank/DDBJ databases">
        <title>Genomic Encyclopedia of Type Strains, Phase IV (KMG-IV): sequencing the most valuable type-strain genomes for metagenomic binning, comparative biology and taxonomic classification.</title>
        <authorList>
            <person name="Goeker M."/>
        </authorList>
    </citation>
    <scope>NUCLEOTIDE SEQUENCE [LARGE SCALE GENOMIC DNA]</scope>
    <source>
        <strain evidence="2 3">DSM 29043</strain>
    </source>
</reference>
<dbReference type="Gene3D" id="3.30.70.100">
    <property type="match status" value="1"/>
</dbReference>
<evidence type="ECO:0000313" key="3">
    <source>
        <dbReference type="Proteomes" id="UP000522081"/>
    </source>
</evidence>
<proteinExistence type="predicted"/>
<organism evidence="2 3">
    <name type="scientific">Novosphingobium marinum</name>
    <dbReference type="NCBI Taxonomy" id="1514948"/>
    <lineage>
        <taxon>Bacteria</taxon>
        <taxon>Pseudomonadati</taxon>
        <taxon>Pseudomonadota</taxon>
        <taxon>Alphaproteobacteria</taxon>
        <taxon>Sphingomonadales</taxon>
        <taxon>Sphingomonadaceae</taxon>
        <taxon>Novosphingobium</taxon>
    </lineage>
</organism>
<name>A0A7Y9XTX1_9SPHN</name>
<sequence length="100" mass="11726">MAYSFLSRFRIKDDKQEEFIALARKMEEQAPKEPGTLHFQFFRLSEPGMFAVLESFVDEAADKQHMEYEINKPLIDGMIACMDGSYERELLHDLEPHPKD</sequence>
<gene>
    <name evidence="2" type="ORF">FHS75_000816</name>
</gene>
<evidence type="ECO:0000313" key="2">
    <source>
        <dbReference type="EMBL" id="NYH94511.1"/>
    </source>
</evidence>
<dbReference type="SUPFAM" id="SSF54909">
    <property type="entry name" value="Dimeric alpha+beta barrel"/>
    <property type="match status" value="1"/>
</dbReference>
<dbReference type="AlphaFoldDB" id="A0A7Y9XTX1"/>
<comment type="caution">
    <text evidence="2">The sequence shown here is derived from an EMBL/GenBank/DDBJ whole genome shotgun (WGS) entry which is preliminary data.</text>
</comment>
<dbReference type="EMBL" id="JACBZF010000001">
    <property type="protein sequence ID" value="NYH94511.1"/>
    <property type="molecule type" value="Genomic_DNA"/>
</dbReference>
<accession>A0A7Y9XTX1</accession>